<gene>
    <name evidence="2" type="ORF">PYCCODRAFT_1465293</name>
</gene>
<evidence type="ECO:0000313" key="3">
    <source>
        <dbReference type="Proteomes" id="UP000193067"/>
    </source>
</evidence>
<dbReference type="Proteomes" id="UP000193067">
    <property type="component" value="Unassembled WGS sequence"/>
</dbReference>
<sequence>MLFNFKAILFTAVTLLFAGQAAASALIATDPVSACNCPNNCSYKAGHSCKYKAGPSTSSSTIDGRCTDVGGTLTCVPK</sequence>
<reference evidence="2 3" key="1">
    <citation type="journal article" date="2015" name="Biotechnol. Biofuels">
        <title>Enhanced degradation of softwood versus hardwood by the white-rot fungus Pycnoporus coccineus.</title>
        <authorList>
            <person name="Couturier M."/>
            <person name="Navarro D."/>
            <person name="Chevret D."/>
            <person name="Henrissat B."/>
            <person name="Piumi F."/>
            <person name="Ruiz-Duenas F.J."/>
            <person name="Martinez A.T."/>
            <person name="Grigoriev I.V."/>
            <person name="Riley R."/>
            <person name="Lipzen A."/>
            <person name="Berrin J.G."/>
            <person name="Master E.R."/>
            <person name="Rosso M.N."/>
        </authorList>
    </citation>
    <scope>NUCLEOTIDE SEQUENCE [LARGE SCALE GENOMIC DNA]</scope>
    <source>
        <strain evidence="2 3">BRFM310</strain>
    </source>
</reference>
<dbReference type="OrthoDB" id="2720527at2759"/>
<evidence type="ECO:0000313" key="2">
    <source>
        <dbReference type="EMBL" id="OSD05387.1"/>
    </source>
</evidence>
<keyword evidence="1" id="KW-0732">Signal</keyword>
<dbReference type="EMBL" id="KZ084093">
    <property type="protein sequence ID" value="OSD05387.1"/>
    <property type="molecule type" value="Genomic_DNA"/>
</dbReference>
<name>A0A1Y2IWB4_TRAC3</name>
<accession>A0A1Y2IWB4</accession>
<keyword evidence="3" id="KW-1185">Reference proteome</keyword>
<feature type="signal peptide" evidence="1">
    <location>
        <begin position="1"/>
        <end position="23"/>
    </location>
</feature>
<proteinExistence type="predicted"/>
<dbReference type="AlphaFoldDB" id="A0A1Y2IWB4"/>
<feature type="chain" id="PRO_5012576077" evidence="1">
    <location>
        <begin position="24"/>
        <end position="78"/>
    </location>
</feature>
<organism evidence="2 3">
    <name type="scientific">Trametes coccinea (strain BRFM310)</name>
    <name type="common">Pycnoporus coccineus</name>
    <dbReference type="NCBI Taxonomy" id="1353009"/>
    <lineage>
        <taxon>Eukaryota</taxon>
        <taxon>Fungi</taxon>
        <taxon>Dikarya</taxon>
        <taxon>Basidiomycota</taxon>
        <taxon>Agaricomycotina</taxon>
        <taxon>Agaricomycetes</taxon>
        <taxon>Polyporales</taxon>
        <taxon>Polyporaceae</taxon>
        <taxon>Trametes</taxon>
    </lineage>
</organism>
<protein>
    <submittedName>
        <fullName evidence="2">Uncharacterized protein</fullName>
    </submittedName>
</protein>
<evidence type="ECO:0000256" key="1">
    <source>
        <dbReference type="SAM" id="SignalP"/>
    </source>
</evidence>